<dbReference type="STRING" id="59922.P9303_29391"/>
<keyword evidence="1" id="KW-1133">Transmembrane helix</keyword>
<evidence type="ECO:0000256" key="1">
    <source>
        <dbReference type="SAM" id="Phobius"/>
    </source>
</evidence>
<keyword evidence="1" id="KW-0812">Transmembrane</keyword>
<organism evidence="2 3">
    <name type="scientific">Prochlorococcus marinus (strain MIT 9303)</name>
    <dbReference type="NCBI Taxonomy" id="59922"/>
    <lineage>
        <taxon>Bacteria</taxon>
        <taxon>Bacillati</taxon>
        <taxon>Cyanobacteriota</taxon>
        <taxon>Cyanophyceae</taxon>
        <taxon>Synechococcales</taxon>
        <taxon>Prochlorococcaceae</taxon>
        <taxon>Prochlorococcus</taxon>
    </lineage>
</organism>
<evidence type="ECO:0000313" key="2">
    <source>
        <dbReference type="EMBL" id="ABM79669.1"/>
    </source>
</evidence>
<feature type="transmembrane region" description="Helical" evidence="1">
    <location>
        <begin position="6"/>
        <end position="27"/>
    </location>
</feature>
<dbReference type="KEGG" id="pmf:P9303_29391"/>
<name>A2CDV9_PROM3</name>
<dbReference type="AlphaFoldDB" id="A2CDV9"/>
<keyword evidence="1" id="KW-0472">Membrane</keyword>
<dbReference type="Proteomes" id="UP000002274">
    <property type="component" value="Chromosome"/>
</dbReference>
<proteinExistence type="predicted"/>
<reference evidence="2 3" key="1">
    <citation type="journal article" date="2007" name="PLoS Genet.">
        <title>Patterns and implications of gene gain and loss in the evolution of Prochlorococcus.</title>
        <authorList>
            <person name="Kettler G.C."/>
            <person name="Martiny A.C."/>
            <person name="Huang K."/>
            <person name="Zucker J."/>
            <person name="Coleman M.L."/>
            <person name="Rodrigue S."/>
            <person name="Chen F."/>
            <person name="Lapidus A."/>
            <person name="Ferriera S."/>
            <person name="Johnson J."/>
            <person name="Steglich C."/>
            <person name="Church G.M."/>
            <person name="Richardson P."/>
            <person name="Chisholm S.W."/>
        </authorList>
    </citation>
    <scope>NUCLEOTIDE SEQUENCE [LARGE SCALE GENOMIC DNA]</scope>
    <source>
        <strain evidence="2 3">MIT 9303</strain>
    </source>
</reference>
<protein>
    <submittedName>
        <fullName evidence="2">Uncharacterized protein</fullName>
    </submittedName>
</protein>
<dbReference type="HOGENOM" id="CLU_3315269_0_0_3"/>
<sequence>MIYPMFAVSITDFPLTITAVLIAIAFWTGERAFRNRDNQKKEE</sequence>
<accession>A2CDV9</accession>
<dbReference type="EMBL" id="CP000554">
    <property type="protein sequence ID" value="ABM79669.1"/>
    <property type="molecule type" value="Genomic_DNA"/>
</dbReference>
<gene>
    <name evidence="2" type="ordered locus">P9303_29391</name>
</gene>
<evidence type="ECO:0000313" key="3">
    <source>
        <dbReference type="Proteomes" id="UP000002274"/>
    </source>
</evidence>